<accession>A0A4Q2EAP5</accession>
<evidence type="ECO:0000313" key="5">
    <source>
        <dbReference type="Proteomes" id="UP000290875"/>
    </source>
</evidence>
<feature type="compositionally biased region" description="Acidic residues" evidence="1">
    <location>
        <begin position="106"/>
        <end position="116"/>
    </location>
</feature>
<proteinExistence type="predicted"/>
<gene>
    <name evidence="4" type="ORF">DM877_06345</name>
</gene>
<protein>
    <submittedName>
        <fullName evidence="4">Autotransporter domain-containing protein</fullName>
    </submittedName>
</protein>
<dbReference type="InterPro" id="IPR036709">
    <property type="entry name" value="Autotransporte_beta_dom_sf"/>
</dbReference>
<dbReference type="PROSITE" id="PS51208">
    <property type="entry name" value="AUTOTRANSPORTER"/>
    <property type="match status" value="1"/>
</dbReference>
<reference evidence="4 5" key="1">
    <citation type="submission" date="2018-06" db="EMBL/GenBank/DDBJ databases">
        <title>Carbapenemase-producing Enterobacteriaceae present in wastewater treatment plant effluent and nearby surface waters in the US.</title>
        <authorList>
            <person name="Mathys D.A."/>
            <person name="Mollenkopf D.F."/>
            <person name="Feicht S.M."/>
            <person name="Adams R.J."/>
            <person name="Albers A.L."/>
            <person name="Grooters S.V."/>
            <person name="Stuever D.M."/>
            <person name="Daniels J.B."/>
            <person name="Wittum T.E."/>
        </authorList>
    </citation>
    <scope>NUCLEOTIDE SEQUENCE [LARGE SCALE GENOMIC DNA]</scope>
    <source>
        <strain evidence="4 5">GEO_4_Eff_A</strain>
    </source>
</reference>
<dbReference type="EMBL" id="QJSL01000004">
    <property type="protein sequence ID" value="RXW30109.1"/>
    <property type="molecule type" value="Genomic_DNA"/>
</dbReference>
<evidence type="ECO:0000259" key="3">
    <source>
        <dbReference type="PROSITE" id="PS51208"/>
    </source>
</evidence>
<keyword evidence="2" id="KW-0732">Signal</keyword>
<dbReference type="InterPro" id="IPR005546">
    <property type="entry name" value="Autotransporte_beta"/>
</dbReference>
<evidence type="ECO:0000256" key="2">
    <source>
        <dbReference type="SAM" id="SignalP"/>
    </source>
</evidence>
<feature type="chain" id="PRO_5020194019" evidence="2">
    <location>
        <begin position="22"/>
        <end position="1832"/>
    </location>
</feature>
<dbReference type="SUPFAM" id="SSF103515">
    <property type="entry name" value="Autotransporter"/>
    <property type="match status" value="1"/>
</dbReference>
<feature type="domain" description="Autotransporter" evidence="3">
    <location>
        <begin position="1530"/>
        <end position="1832"/>
    </location>
</feature>
<evidence type="ECO:0000256" key="1">
    <source>
        <dbReference type="SAM" id="MobiDB-lite"/>
    </source>
</evidence>
<organism evidence="4 5">
    <name type="scientific">Enterobacter cloacae</name>
    <dbReference type="NCBI Taxonomy" id="550"/>
    <lineage>
        <taxon>Bacteria</taxon>
        <taxon>Pseudomonadati</taxon>
        <taxon>Pseudomonadota</taxon>
        <taxon>Gammaproteobacteria</taxon>
        <taxon>Enterobacterales</taxon>
        <taxon>Enterobacteriaceae</taxon>
        <taxon>Enterobacter</taxon>
        <taxon>Enterobacter cloacae complex</taxon>
    </lineage>
</organism>
<evidence type="ECO:0000313" key="4">
    <source>
        <dbReference type="EMBL" id="RXW30109.1"/>
    </source>
</evidence>
<comment type="caution">
    <text evidence="4">The sequence shown here is derived from an EMBL/GenBank/DDBJ whole genome shotgun (WGS) entry which is preliminary data.</text>
</comment>
<dbReference type="InterPro" id="IPR058035">
    <property type="entry name" value="BigA/YdbA-like_N"/>
</dbReference>
<dbReference type="RefSeq" id="WP_129323879.1">
    <property type="nucleotide sequence ID" value="NZ_QJSL01000004.1"/>
</dbReference>
<dbReference type="Pfam" id="PF25784">
    <property type="entry name" value="BigA_N"/>
    <property type="match status" value="1"/>
</dbReference>
<dbReference type="InterPro" id="IPR058034">
    <property type="entry name" value="BigA_beta"/>
</dbReference>
<dbReference type="Proteomes" id="UP000290875">
    <property type="component" value="Unassembled WGS sequence"/>
</dbReference>
<feature type="region of interest" description="Disordered" evidence="1">
    <location>
        <begin position="91"/>
        <end position="126"/>
    </location>
</feature>
<sequence length="1832" mass="191002">MQKKTLLSACIALALSGQGWAADPGDAEGVARERKGSRISCPTNPDKLSPEQLKTLPSECSETHDNKLFSWIAVGATALFTTFAATELNNNDGHHAHTTDTPPSPPDDDNGDDIPDDGGVTPVKNDPVTFNNAVIWDKDAGTLQIRNATFTYAENPDGSYTLTSKDGRTTIVQSWQVHESTNTVVFTGKNAGGDLLWSYDDTGQIIVTKLNGVVVDGERGSHITINDATIIDQGGNTALNGGTVLRIDGNNIVLNNEGKTVAIGEGSVVGILTGDNITINNDGDTVVAGGTAVIVNGDNASLYNIGDVDVSAAGTGSVINGDGAHVVNQGNMTVDGENSIGSKIVGDDATVKQSGDLYVSGGARGIEIAGDRMKLGNTGNITVVNTNSIGVAIEGNDAIFANVGNINVSDSAVGVSVTGNSGRLSLAGDVLVGDFSTGLNITGNNNSVTLATNELNVTGQQATGVNLTGDGNTVDITGNILVDKDQKTDNAVDYFFAPSTGVSVQGDNNNLTLDGSLTVIADSELTTHTYSEIDGSQENISGIIISGDNNNINITGGIHLVGEEAQLSDGSIPASQRTSFGQTPLIGVDGHSSVYLDGDSSVSGAFPVGYYNIISLSHGASLEIGEHATFSSQDVDAYNHYFMDTPAIIAVQSGSLLKNEGSVSVQNIGFVEVRDRNSIAINNGDITLLQYDYSTPASSSQEPGASVFFSEDGSSAINDGIITAKVMEQYSVTNMISSENISYDFVFNNHVLSMTGMTAGNSGSVYNDSTGLIDMYGRGNVGMLAISNSTASNAGQIKLDTLWVDAEDTTQRQGNLRSNTAIDYGVGMATGSDTYSGPGMNATAINQQSGSITIYNAGAGMAAYGYGNTVINQGEINLEKNENYDDSIGQNKLVGMAVYDSGTAINDRTGIININAEAGQAFYNDGTGFIINYGTICTFGTCQNSNEYVDPNHAISDVLSDGDILSHDKQTVSLTNSTLIEGEVTNAGKVSNGFIMIDNGGELKNQTTGTINTNIKINSGGVLTNDGTLNTVEMTGGIFNNNGTLNSTVTLDQSSDAVLNNTGSLSTLQLKDGTVNNSGISTARVNAQGDAVFNNLVGGEARKGAILYNSAVINNEGTWKLGYQNEGNNAGTLDIDDQSVFNNRGSLILDNSKNAIRFQGANADATLYNTGEMRLDTAMGNGAIHYDSGASQFINNGQVDAKVTIAVSTADATEDKAFFWNQENGVINFDHDGTSAVTFTHNNFVAQNDGTMNVSGNNAVAMEGDKNAQLVNNGTLNLGTEGTADSGMVGMQLDANATADAVIENNGTINIFANDSFAFSVLGTEGHVVNNGTVVIADGVTGSGLIKQGNGVNVEGVNGNNGNNTEVHYGDYALPDVPNTATASAASDNHLANSGMNNLSGYVVGTNPDGSAGTLMVNNAGMYGVGINTGFAAGTADTTVTFDNVVKGSNLSNADAITSTSIVWTATGSTDASGNVDVTMSKKAYTDVATDSSVNDVAKALDAGYTNNELYTSLNVGTTAELNSALKQISGSQATTVFREARVLSNRFSMLADAAPKMGNDLAFNVVAKGDPRAELDNNAEYDMMALRKTLNLSEHQTMSLEYGIARLDGKGAQNAGDNGVTGGYSQFFGLKHQLAFENGMSWNNALRYDIHQLESSRSVAYGDVSKTADTSVKQQYLELRSEGGKTFELHEGVNMTPYAGVKLRHTLEGSYQERNAGDFNLNMNSGSETAVDSIVGLKLNYAGRDGWSANATLEGGPNLSYSKSQRTASLAGAGNHHFNVDDGQKGSGINSLASVGVKYGSKERSLVLDAYHWKEDGISDKGVMLSVKKTF</sequence>
<feature type="region of interest" description="Disordered" evidence="1">
    <location>
        <begin position="33"/>
        <end position="52"/>
    </location>
</feature>
<feature type="signal peptide" evidence="2">
    <location>
        <begin position="1"/>
        <end position="21"/>
    </location>
</feature>
<dbReference type="Pfam" id="PF25783">
    <property type="entry name" value="BigA_beta"/>
    <property type="match status" value="1"/>
</dbReference>
<name>A0A4Q2EAP5_ENTCL</name>